<comment type="caution">
    <text evidence="2">The sequence shown here is derived from an EMBL/GenBank/DDBJ whole genome shotgun (WGS) entry which is preliminary data.</text>
</comment>
<dbReference type="InterPro" id="IPR037523">
    <property type="entry name" value="VOC_core"/>
</dbReference>
<name>A0ABP4MZ75_9ACTN</name>
<dbReference type="PANTHER" id="PTHR36437">
    <property type="entry name" value="GLYOXALASE/BLEOMYCIN RESISTANCE PROTEIN/DIOXYGENASE"/>
    <property type="match status" value="1"/>
</dbReference>
<evidence type="ECO:0000313" key="2">
    <source>
        <dbReference type="EMBL" id="GAA1552904.1"/>
    </source>
</evidence>
<protein>
    <submittedName>
        <fullName evidence="2">VOC family protein</fullName>
    </submittedName>
</protein>
<accession>A0ABP4MZ75</accession>
<dbReference type="PROSITE" id="PS51819">
    <property type="entry name" value="VOC"/>
    <property type="match status" value="1"/>
</dbReference>
<evidence type="ECO:0000259" key="1">
    <source>
        <dbReference type="PROSITE" id="PS51819"/>
    </source>
</evidence>
<evidence type="ECO:0000313" key="3">
    <source>
        <dbReference type="Proteomes" id="UP001501705"/>
    </source>
</evidence>
<dbReference type="InterPro" id="IPR004360">
    <property type="entry name" value="Glyas_Fos-R_dOase_dom"/>
</dbReference>
<dbReference type="RefSeq" id="WP_344231865.1">
    <property type="nucleotide sequence ID" value="NZ_BAAAPH010000002.1"/>
</dbReference>
<dbReference type="PANTHER" id="PTHR36437:SF2">
    <property type="entry name" value="GLYOXALASE_BLEOMYCIN RESISTANCE PROTEIN_DIOXYGENASE"/>
    <property type="match status" value="1"/>
</dbReference>
<reference evidence="3" key="1">
    <citation type="journal article" date="2019" name="Int. J. Syst. Evol. Microbiol.">
        <title>The Global Catalogue of Microorganisms (GCM) 10K type strain sequencing project: providing services to taxonomists for standard genome sequencing and annotation.</title>
        <authorList>
            <consortium name="The Broad Institute Genomics Platform"/>
            <consortium name="The Broad Institute Genome Sequencing Center for Infectious Disease"/>
            <person name="Wu L."/>
            <person name="Ma J."/>
        </authorList>
    </citation>
    <scope>NUCLEOTIDE SEQUENCE [LARGE SCALE GENOMIC DNA]</scope>
    <source>
        <strain evidence="3">JCM 15572</strain>
    </source>
</reference>
<dbReference type="Pfam" id="PF00903">
    <property type="entry name" value="Glyoxalase"/>
    <property type="match status" value="1"/>
</dbReference>
<keyword evidence="3" id="KW-1185">Reference proteome</keyword>
<sequence length="128" mass="13673">MNHLTEIRTIGVPVTDQDRALTFYTEILGFDLVMDAPLPQFGGRWLVVAPGGSAAPSSATSLALVPAKDDLPAGVDTGIRFGSPDAKAAHEHFQTAGVDTTELLEWPGVPPMFSLRDPDGNRLYVSQI</sequence>
<proteinExistence type="predicted"/>
<feature type="domain" description="VOC" evidence="1">
    <location>
        <begin position="1"/>
        <end position="128"/>
    </location>
</feature>
<gene>
    <name evidence="2" type="ORF">GCM10009804_07370</name>
</gene>
<dbReference type="EMBL" id="BAAAPH010000002">
    <property type="protein sequence ID" value="GAA1552904.1"/>
    <property type="molecule type" value="Genomic_DNA"/>
</dbReference>
<organism evidence="2 3">
    <name type="scientific">Kribbella hippodromi</name>
    <dbReference type="NCBI Taxonomy" id="434347"/>
    <lineage>
        <taxon>Bacteria</taxon>
        <taxon>Bacillati</taxon>
        <taxon>Actinomycetota</taxon>
        <taxon>Actinomycetes</taxon>
        <taxon>Propionibacteriales</taxon>
        <taxon>Kribbellaceae</taxon>
        <taxon>Kribbella</taxon>
    </lineage>
</organism>
<dbReference type="InterPro" id="IPR029068">
    <property type="entry name" value="Glyas_Bleomycin-R_OHBP_Dase"/>
</dbReference>
<dbReference type="Gene3D" id="3.10.180.10">
    <property type="entry name" value="2,3-Dihydroxybiphenyl 1,2-Dioxygenase, domain 1"/>
    <property type="match status" value="1"/>
</dbReference>
<dbReference type="Proteomes" id="UP001501705">
    <property type="component" value="Unassembled WGS sequence"/>
</dbReference>
<dbReference type="SUPFAM" id="SSF54593">
    <property type="entry name" value="Glyoxalase/Bleomycin resistance protein/Dihydroxybiphenyl dioxygenase"/>
    <property type="match status" value="1"/>
</dbReference>